<dbReference type="SMART" id="SM00947">
    <property type="entry name" value="Pro_CA"/>
    <property type="match status" value="1"/>
</dbReference>
<dbReference type="AlphaFoldDB" id="A0A3B0YPP1"/>
<evidence type="ECO:0008006" key="6">
    <source>
        <dbReference type="Google" id="ProtNLM"/>
    </source>
</evidence>
<evidence type="ECO:0000313" key="5">
    <source>
        <dbReference type="EMBL" id="VAW78063.1"/>
    </source>
</evidence>
<comment type="similarity">
    <text evidence="2">Belongs to the beta-class carbonic anhydrase family.</text>
</comment>
<dbReference type="GO" id="GO:0004089">
    <property type="term" value="F:carbonate dehydratase activity"/>
    <property type="evidence" value="ECO:0007669"/>
    <property type="project" value="InterPro"/>
</dbReference>
<gene>
    <name evidence="5" type="ORF">MNBD_GAMMA12-3894</name>
</gene>
<dbReference type="PANTHER" id="PTHR43175:SF3">
    <property type="entry name" value="CARBON DISULFIDE HYDROLASE"/>
    <property type="match status" value="1"/>
</dbReference>
<dbReference type="PANTHER" id="PTHR43175">
    <property type="entry name" value="CARBONIC ANHYDRASE"/>
    <property type="match status" value="1"/>
</dbReference>
<protein>
    <recommendedName>
        <fullName evidence="6">Carbonic anhydrase</fullName>
    </recommendedName>
</protein>
<keyword evidence="3" id="KW-0479">Metal-binding</keyword>
<dbReference type="Pfam" id="PF00484">
    <property type="entry name" value="Pro_CA"/>
    <property type="match status" value="1"/>
</dbReference>
<comment type="cofactor">
    <cofactor evidence="1">
        <name>Zn(2+)</name>
        <dbReference type="ChEBI" id="CHEBI:29105"/>
    </cofactor>
</comment>
<dbReference type="Gene3D" id="3.40.1050.10">
    <property type="entry name" value="Carbonic anhydrase"/>
    <property type="match status" value="1"/>
</dbReference>
<evidence type="ECO:0000256" key="2">
    <source>
        <dbReference type="ARBA" id="ARBA00006217"/>
    </source>
</evidence>
<organism evidence="5">
    <name type="scientific">hydrothermal vent metagenome</name>
    <dbReference type="NCBI Taxonomy" id="652676"/>
    <lineage>
        <taxon>unclassified sequences</taxon>
        <taxon>metagenomes</taxon>
        <taxon>ecological metagenomes</taxon>
    </lineage>
</organism>
<evidence type="ECO:0000256" key="3">
    <source>
        <dbReference type="ARBA" id="ARBA00022723"/>
    </source>
</evidence>
<evidence type="ECO:0000256" key="1">
    <source>
        <dbReference type="ARBA" id="ARBA00001947"/>
    </source>
</evidence>
<name>A0A3B0YPP1_9ZZZZ</name>
<keyword evidence="4" id="KW-0862">Zinc</keyword>
<dbReference type="GO" id="GO:0008270">
    <property type="term" value="F:zinc ion binding"/>
    <property type="evidence" value="ECO:0007669"/>
    <property type="project" value="InterPro"/>
</dbReference>
<dbReference type="InterPro" id="IPR001765">
    <property type="entry name" value="Carbonic_anhydrase"/>
</dbReference>
<dbReference type="EMBL" id="UOFL01000143">
    <property type="protein sequence ID" value="VAW78063.1"/>
    <property type="molecule type" value="Genomic_DNA"/>
</dbReference>
<accession>A0A3B0YPP1</accession>
<sequence>MSNTTTLLNRNQQFANNFSAADLPIIPKLRMVVLTCGDARVDPAHILGLELGDAVVIRNNGGRVTQAVVEELAAMSFMVAKMDGEERGPFEVVIIQHTQCGSERFADPDFQKMLKEHAGVDVSSTAITDHELSLREDVERLRSAPEVPGYIVVSGFIYDVQNGSIREIIAPAELES</sequence>
<dbReference type="InterPro" id="IPR036874">
    <property type="entry name" value="Carbonic_anhydrase_sf"/>
</dbReference>
<reference evidence="5" key="1">
    <citation type="submission" date="2018-06" db="EMBL/GenBank/DDBJ databases">
        <authorList>
            <person name="Zhirakovskaya E."/>
        </authorList>
    </citation>
    <scope>NUCLEOTIDE SEQUENCE</scope>
</reference>
<proteinExistence type="inferred from homology"/>
<dbReference type="SUPFAM" id="SSF53056">
    <property type="entry name" value="beta-carbonic anhydrase, cab"/>
    <property type="match status" value="1"/>
</dbReference>
<evidence type="ECO:0000256" key="4">
    <source>
        <dbReference type="ARBA" id="ARBA00022833"/>
    </source>
</evidence>